<gene>
    <name evidence="2" type="ORF">LAMI_0G06920G</name>
</gene>
<feature type="compositionally biased region" description="Polar residues" evidence="1">
    <location>
        <begin position="152"/>
        <end position="164"/>
    </location>
</feature>
<reference evidence="2 3" key="1">
    <citation type="submission" date="2016-03" db="EMBL/GenBank/DDBJ databases">
        <authorList>
            <person name="Devillers H."/>
        </authorList>
    </citation>
    <scope>NUCLEOTIDE SEQUENCE [LARGE SCALE GENOMIC DNA]</scope>
    <source>
        <strain evidence="2">CBS 11717</strain>
    </source>
</reference>
<protein>
    <submittedName>
        <fullName evidence="2">LAMI_0G06920g1_1</fullName>
    </submittedName>
</protein>
<dbReference type="AlphaFoldDB" id="A0A1G4K9F3"/>
<dbReference type="STRING" id="1230905.A0A1G4K9F3"/>
<accession>A0A1G4K9F3</accession>
<feature type="compositionally biased region" description="Low complexity" evidence="1">
    <location>
        <begin position="170"/>
        <end position="188"/>
    </location>
</feature>
<evidence type="ECO:0000256" key="1">
    <source>
        <dbReference type="SAM" id="MobiDB-lite"/>
    </source>
</evidence>
<dbReference type="EMBL" id="LT598469">
    <property type="protein sequence ID" value="SCV00723.1"/>
    <property type="molecule type" value="Genomic_DNA"/>
</dbReference>
<name>A0A1G4K9F3_9SACH</name>
<feature type="region of interest" description="Disordered" evidence="1">
    <location>
        <begin position="152"/>
        <end position="189"/>
    </location>
</feature>
<dbReference type="OrthoDB" id="4066471at2759"/>
<organism evidence="2 3">
    <name type="scientific">Lachancea mirantina</name>
    <dbReference type="NCBI Taxonomy" id="1230905"/>
    <lineage>
        <taxon>Eukaryota</taxon>
        <taxon>Fungi</taxon>
        <taxon>Dikarya</taxon>
        <taxon>Ascomycota</taxon>
        <taxon>Saccharomycotina</taxon>
        <taxon>Saccharomycetes</taxon>
        <taxon>Saccharomycetales</taxon>
        <taxon>Saccharomycetaceae</taxon>
        <taxon>Lachancea</taxon>
    </lineage>
</organism>
<evidence type="ECO:0000313" key="3">
    <source>
        <dbReference type="Proteomes" id="UP000191024"/>
    </source>
</evidence>
<proteinExistence type="predicted"/>
<evidence type="ECO:0000313" key="2">
    <source>
        <dbReference type="EMBL" id="SCV00723.1"/>
    </source>
</evidence>
<keyword evidence="3" id="KW-1185">Reference proteome</keyword>
<dbReference type="Proteomes" id="UP000191024">
    <property type="component" value="Chromosome G"/>
</dbReference>
<sequence length="280" mass="31911">MSNPDEVLLELMDVYQPHLKSYSHRMNTWKEVLIKFNLKTGASYKQIRTLKSRFDKLRDMLIRDENLPIGDESLLRKLAEESSRGTNDVAVCRTTPRKVQKPKNYVSSIPILNWASHETTEALEPLPERNGTQPPPLDSITVFPHTQMKLLQEQSQKPTNTTPVENRRPSVASSNGSLNSNASISAASGTRNNADDLIQKQLILKMISKLQTDLKKNSEVPGNLEQSHTESLVIIRNELQLLRQEQQEFQANVTTKLNELFTLFQHLFSQKQHDISAPFE</sequence>